<gene>
    <name evidence="3" type="ORF">GCM10007209_23250</name>
</gene>
<feature type="compositionally biased region" description="Low complexity" evidence="1">
    <location>
        <begin position="32"/>
        <end position="49"/>
    </location>
</feature>
<comment type="caution">
    <text evidence="3">The sequence shown here is derived from an EMBL/GenBank/DDBJ whole genome shotgun (WGS) entry which is preliminary data.</text>
</comment>
<feature type="region of interest" description="Disordered" evidence="1">
    <location>
        <begin position="84"/>
        <end position="178"/>
    </location>
</feature>
<organism evidence="3 4">
    <name type="scientific">Haloferax sulfurifontis</name>
    <dbReference type="NCBI Taxonomy" id="255616"/>
    <lineage>
        <taxon>Archaea</taxon>
        <taxon>Methanobacteriati</taxon>
        <taxon>Methanobacteriota</taxon>
        <taxon>Stenosarchaea group</taxon>
        <taxon>Halobacteria</taxon>
        <taxon>Halobacteriales</taxon>
        <taxon>Haloferacaceae</taxon>
        <taxon>Haloferax</taxon>
    </lineage>
</organism>
<reference evidence="3" key="2">
    <citation type="submission" date="2020-09" db="EMBL/GenBank/DDBJ databases">
        <authorList>
            <person name="Sun Q."/>
            <person name="Sedlacek I."/>
        </authorList>
    </citation>
    <scope>NUCLEOTIDE SEQUENCE</scope>
    <source>
        <strain evidence="3">CCM 7217</strain>
    </source>
</reference>
<evidence type="ECO:0000259" key="2">
    <source>
        <dbReference type="Pfam" id="PF14321"/>
    </source>
</evidence>
<evidence type="ECO:0000313" key="4">
    <source>
        <dbReference type="Proteomes" id="UP000646833"/>
    </source>
</evidence>
<dbReference type="PROSITE" id="PS51257">
    <property type="entry name" value="PROKAR_LIPOPROTEIN"/>
    <property type="match status" value="1"/>
</dbReference>
<feature type="region of interest" description="Disordered" evidence="1">
    <location>
        <begin position="292"/>
        <end position="337"/>
    </location>
</feature>
<dbReference type="Pfam" id="PF14321">
    <property type="entry name" value="DUF4382"/>
    <property type="match status" value="1"/>
</dbReference>
<feature type="compositionally biased region" description="Acidic residues" evidence="1">
    <location>
        <begin position="87"/>
        <end position="119"/>
    </location>
</feature>
<proteinExistence type="predicted"/>
<feature type="compositionally biased region" description="Acidic residues" evidence="1">
    <location>
        <begin position="152"/>
        <end position="173"/>
    </location>
</feature>
<dbReference type="EMBL" id="BMCI01000004">
    <property type="protein sequence ID" value="GGC60516.1"/>
    <property type="molecule type" value="Genomic_DNA"/>
</dbReference>
<feature type="compositionally biased region" description="Low complexity" evidence="1">
    <location>
        <begin position="120"/>
        <end position="151"/>
    </location>
</feature>
<name>A0A830E7F0_9EURY</name>
<dbReference type="Proteomes" id="UP000646833">
    <property type="component" value="Unassembled WGS sequence"/>
</dbReference>
<evidence type="ECO:0000256" key="1">
    <source>
        <dbReference type="SAM" id="MobiDB-lite"/>
    </source>
</evidence>
<reference evidence="3" key="1">
    <citation type="journal article" date="2014" name="Int. J. Syst. Evol. Microbiol.">
        <title>Complete genome sequence of Corynebacterium casei LMG S-19264T (=DSM 44701T), isolated from a smear-ripened cheese.</title>
        <authorList>
            <consortium name="US DOE Joint Genome Institute (JGI-PGF)"/>
            <person name="Walter F."/>
            <person name="Albersmeier A."/>
            <person name="Kalinowski J."/>
            <person name="Ruckert C."/>
        </authorList>
    </citation>
    <scope>NUCLEOTIDE SEQUENCE</scope>
    <source>
        <strain evidence="3">CCM 7217</strain>
    </source>
</reference>
<dbReference type="InterPro" id="IPR025491">
    <property type="entry name" value="DUF4382"/>
</dbReference>
<feature type="compositionally biased region" description="Acidic residues" evidence="1">
    <location>
        <begin position="292"/>
        <end position="306"/>
    </location>
</feature>
<sequence length="424" mass="42909">MKRTGLATVLLALMVVLAGCAGGAGTMTETQTDGSADATTTASSDGGDAARTGTVNFYVSDEQNAIADFEHLNVTIERVTLVRADGDAETESEAEADAGDAEAETENETDTDAASDADAEANASVEVEIEANATANTTNGSASTNGSVGADADADADAETEEPADANDTDAAEGESSVTYEVDDATVDLTELQGENASLVGEYDVPEGNYTKVFVQVSDVNGTLKTGEQVDVKLPSNKLQLNTDFEVGNGESVDFVFDITAFEAGGSGKYVLKPVVSESGTNVPITTVGAEETADADAEAEAEAEADANAGVEAAENETGDDGERAEGNLTVSFDGNVSAGENATVVVTRNGTPVENATVTINGETAGTTDADGELGVAIPGERDVTVVAVDGEAETETEFEFEVVGSAPDNPAEGGESTSLAA</sequence>
<protein>
    <recommendedName>
        <fullName evidence="2">DUF4382 domain-containing protein</fullName>
    </recommendedName>
</protein>
<feature type="domain" description="DUF4382" evidence="2">
    <location>
        <begin position="170"/>
        <end position="274"/>
    </location>
</feature>
<dbReference type="AlphaFoldDB" id="A0A830E7F0"/>
<feature type="region of interest" description="Disordered" evidence="1">
    <location>
        <begin position="27"/>
        <end position="49"/>
    </location>
</feature>
<evidence type="ECO:0000313" key="3">
    <source>
        <dbReference type="EMBL" id="GGC60516.1"/>
    </source>
</evidence>
<accession>A0A830E7F0</accession>